<dbReference type="Proteomes" id="UP000663833">
    <property type="component" value="Unassembled WGS sequence"/>
</dbReference>
<gene>
    <name evidence="3" type="ORF">HFQ381_LOCUS34365</name>
    <name evidence="2" type="ORF">LUA448_LOCUS25673</name>
</gene>
<dbReference type="EMBL" id="CAJNYD010003418">
    <property type="protein sequence ID" value="CAF3507548.1"/>
    <property type="molecule type" value="Genomic_DNA"/>
</dbReference>
<feature type="non-terminal residue" evidence="3">
    <location>
        <position position="1"/>
    </location>
</feature>
<dbReference type="PROSITE" id="PS50304">
    <property type="entry name" value="TUDOR"/>
    <property type="match status" value="1"/>
</dbReference>
<dbReference type="Gene3D" id="2.30.30.140">
    <property type="match status" value="1"/>
</dbReference>
<sequence length="89" mass="10266">TSIEIGMMCAAPFVLLSPQVTTPTPNHSNSNNCQLVKRYQYYRARVTHRIDNVTVEVFFVDWGNTEQIPIDQCKVLSKNKNLIFRCFDV</sequence>
<organism evidence="3 4">
    <name type="scientific">Rotaria socialis</name>
    <dbReference type="NCBI Taxonomy" id="392032"/>
    <lineage>
        <taxon>Eukaryota</taxon>
        <taxon>Metazoa</taxon>
        <taxon>Spiralia</taxon>
        <taxon>Gnathifera</taxon>
        <taxon>Rotifera</taxon>
        <taxon>Eurotatoria</taxon>
        <taxon>Bdelloidea</taxon>
        <taxon>Philodinida</taxon>
        <taxon>Philodinidae</taxon>
        <taxon>Rotaria</taxon>
    </lineage>
</organism>
<protein>
    <recommendedName>
        <fullName evidence="1">Tudor domain-containing protein</fullName>
    </recommendedName>
</protein>
<comment type="caution">
    <text evidence="3">The sequence shown here is derived from an EMBL/GenBank/DDBJ whole genome shotgun (WGS) entry which is preliminary data.</text>
</comment>
<evidence type="ECO:0000313" key="3">
    <source>
        <dbReference type="EMBL" id="CAF4620931.1"/>
    </source>
</evidence>
<dbReference type="SUPFAM" id="SSF63748">
    <property type="entry name" value="Tudor/PWWP/MBT"/>
    <property type="match status" value="1"/>
</dbReference>
<feature type="domain" description="Tudor" evidence="1">
    <location>
        <begin position="26"/>
        <end position="83"/>
    </location>
</feature>
<evidence type="ECO:0000259" key="1">
    <source>
        <dbReference type="PROSITE" id="PS50304"/>
    </source>
</evidence>
<accession>A0A821DIL5</accession>
<dbReference type="InterPro" id="IPR002999">
    <property type="entry name" value="Tudor"/>
</dbReference>
<reference evidence="3" key="1">
    <citation type="submission" date="2021-02" db="EMBL/GenBank/DDBJ databases">
        <authorList>
            <person name="Nowell W R."/>
        </authorList>
    </citation>
    <scope>NUCLEOTIDE SEQUENCE</scope>
</reference>
<dbReference type="Pfam" id="PF00567">
    <property type="entry name" value="TUDOR"/>
    <property type="match status" value="1"/>
</dbReference>
<dbReference type="EMBL" id="CAJOBO010015178">
    <property type="protein sequence ID" value="CAF4620931.1"/>
    <property type="molecule type" value="Genomic_DNA"/>
</dbReference>
<dbReference type="CDD" id="cd20379">
    <property type="entry name" value="Tudor_dTUD-like"/>
    <property type="match status" value="1"/>
</dbReference>
<evidence type="ECO:0000313" key="2">
    <source>
        <dbReference type="EMBL" id="CAF3507548.1"/>
    </source>
</evidence>
<dbReference type="AlphaFoldDB" id="A0A821DIL5"/>
<name>A0A821DIL5_9BILA</name>
<evidence type="ECO:0000313" key="4">
    <source>
        <dbReference type="Proteomes" id="UP000663851"/>
    </source>
</evidence>
<dbReference type="Proteomes" id="UP000663851">
    <property type="component" value="Unassembled WGS sequence"/>
</dbReference>
<proteinExistence type="predicted"/>